<gene>
    <name evidence="1" type="ORF">MNBD_GAMMA12-2845</name>
</gene>
<dbReference type="AlphaFoldDB" id="A0A3B0ZI54"/>
<accession>A0A3B0ZI54</accession>
<evidence type="ECO:0000313" key="1">
    <source>
        <dbReference type="EMBL" id="VAW80386.1"/>
    </source>
</evidence>
<proteinExistence type="predicted"/>
<reference evidence="1" key="1">
    <citation type="submission" date="2018-06" db="EMBL/GenBank/DDBJ databases">
        <authorList>
            <person name="Zhirakovskaya E."/>
        </authorList>
    </citation>
    <scope>NUCLEOTIDE SEQUENCE</scope>
</reference>
<sequence length="55" mass="6211">MSGAAPKTRPKVPEGKSQFLTTTQKKIKEGAFHVGYTTTWEPFQKEVKYTTPKKP</sequence>
<dbReference type="EMBL" id="UOFL01000197">
    <property type="protein sequence ID" value="VAW80386.1"/>
    <property type="molecule type" value="Genomic_DNA"/>
</dbReference>
<protein>
    <submittedName>
        <fullName evidence="1">Uncharacterized protein</fullName>
    </submittedName>
</protein>
<name>A0A3B0ZI54_9ZZZZ</name>
<organism evidence="1">
    <name type="scientific">hydrothermal vent metagenome</name>
    <dbReference type="NCBI Taxonomy" id="652676"/>
    <lineage>
        <taxon>unclassified sequences</taxon>
        <taxon>metagenomes</taxon>
        <taxon>ecological metagenomes</taxon>
    </lineage>
</organism>